<keyword evidence="4" id="KW-0472">Membrane</keyword>
<accession>A0ABV6K6S7</accession>
<dbReference type="Gene3D" id="2.60.120.260">
    <property type="entry name" value="Galactose-binding domain-like"/>
    <property type="match status" value="5"/>
</dbReference>
<dbReference type="InterPro" id="IPR041233">
    <property type="entry name" value="Melibiase_C"/>
</dbReference>
<dbReference type="InterPro" id="IPR000322">
    <property type="entry name" value="Glyco_hydro_31_TIM"/>
</dbReference>
<dbReference type="InterPro" id="IPR033403">
    <property type="entry name" value="DUF5110"/>
</dbReference>
<dbReference type="Pfam" id="PF17801">
    <property type="entry name" value="Melibiase_C"/>
    <property type="match status" value="1"/>
</dbReference>
<dbReference type="Pfam" id="PF17137">
    <property type="entry name" value="DUF5110"/>
    <property type="match status" value="1"/>
</dbReference>
<dbReference type="InterPro" id="IPR025887">
    <property type="entry name" value="Glyco_hydro_31_N_dom"/>
</dbReference>
<dbReference type="PANTHER" id="PTHR43863:SF2">
    <property type="entry name" value="MALTASE-GLUCOAMYLASE"/>
    <property type="match status" value="1"/>
</dbReference>
<protein>
    <submittedName>
        <fullName evidence="6">TIM-barrel domain-containing protein</fullName>
    </submittedName>
</protein>
<evidence type="ECO:0000313" key="7">
    <source>
        <dbReference type="Proteomes" id="UP001589838"/>
    </source>
</evidence>
<dbReference type="CDD" id="cd14752">
    <property type="entry name" value="GH31_N"/>
    <property type="match status" value="1"/>
</dbReference>
<organism evidence="6 7">
    <name type="scientific">Halalkalibacter kiskunsagensis</name>
    <dbReference type="NCBI Taxonomy" id="1548599"/>
    <lineage>
        <taxon>Bacteria</taxon>
        <taxon>Bacillati</taxon>
        <taxon>Bacillota</taxon>
        <taxon>Bacilli</taxon>
        <taxon>Bacillales</taxon>
        <taxon>Bacillaceae</taxon>
        <taxon>Halalkalibacter</taxon>
    </lineage>
</organism>
<dbReference type="Pfam" id="PF13802">
    <property type="entry name" value="Gal_mutarotas_2"/>
    <property type="match status" value="1"/>
</dbReference>
<proteinExistence type="inferred from homology"/>
<keyword evidence="7" id="KW-1185">Reference proteome</keyword>
<dbReference type="InterPro" id="IPR017853">
    <property type="entry name" value="GH"/>
</dbReference>
<dbReference type="Gene3D" id="3.20.20.70">
    <property type="entry name" value="Aldolase class I"/>
    <property type="match status" value="1"/>
</dbReference>
<dbReference type="PROSITE" id="PS51175">
    <property type="entry name" value="CBM6"/>
    <property type="match status" value="1"/>
</dbReference>
<dbReference type="Pfam" id="PF21365">
    <property type="entry name" value="Glyco_hydro_31_3rd"/>
    <property type="match status" value="1"/>
</dbReference>
<gene>
    <name evidence="6" type="ORF">ACFFHM_00165</name>
</gene>
<evidence type="ECO:0000256" key="3">
    <source>
        <dbReference type="ARBA" id="ARBA00023295"/>
    </source>
</evidence>
<dbReference type="Gene3D" id="3.20.20.80">
    <property type="entry name" value="Glycosidases"/>
    <property type="match status" value="1"/>
</dbReference>
<dbReference type="Pfam" id="PF01055">
    <property type="entry name" value="Glyco_hydro_31_2nd"/>
    <property type="match status" value="1"/>
</dbReference>
<dbReference type="Gene3D" id="2.60.40.1760">
    <property type="entry name" value="glycosyl hydrolase (family 31)"/>
    <property type="match status" value="1"/>
</dbReference>
<dbReference type="InterPro" id="IPR048395">
    <property type="entry name" value="Glyco_hydro_31_C"/>
</dbReference>
<dbReference type="SUPFAM" id="SSF49785">
    <property type="entry name" value="Galactose-binding domain-like"/>
    <property type="match status" value="2"/>
</dbReference>
<dbReference type="InterPro" id="IPR003305">
    <property type="entry name" value="CenC_carb-bd"/>
</dbReference>
<feature type="domain" description="CBM6" evidence="5">
    <location>
        <begin position="866"/>
        <end position="995"/>
    </location>
</feature>
<feature type="transmembrane region" description="Helical" evidence="4">
    <location>
        <begin position="48"/>
        <end position="67"/>
    </location>
</feature>
<dbReference type="SUPFAM" id="SSF51445">
    <property type="entry name" value="(Trans)glycosidases"/>
    <property type="match status" value="2"/>
</dbReference>
<dbReference type="EMBL" id="JBHLUX010000001">
    <property type="protein sequence ID" value="MFC0469017.1"/>
    <property type="molecule type" value="Genomic_DNA"/>
</dbReference>
<dbReference type="InterPro" id="IPR013780">
    <property type="entry name" value="Glyco_hydro_b"/>
</dbReference>
<dbReference type="InterPro" id="IPR005084">
    <property type="entry name" value="CBM6"/>
</dbReference>
<dbReference type="PANTHER" id="PTHR43863">
    <property type="entry name" value="HYDROLASE, PUTATIVE (AFU_ORTHOLOGUE AFUA_1G03140)-RELATED"/>
    <property type="match status" value="1"/>
</dbReference>
<comment type="similarity">
    <text evidence="1">Belongs to the glycosyl hydrolase 31 family.</text>
</comment>
<keyword evidence="4" id="KW-0812">Transmembrane</keyword>
<keyword evidence="2" id="KW-0378">Hydrolase</keyword>
<dbReference type="RefSeq" id="WP_390183742.1">
    <property type="nucleotide sequence ID" value="NZ_JBHLUX010000001.1"/>
</dbReference>
<keyword evidence="3" id="KW-0326">Glycosidase</keyword>
<evidence type="ECO:0000256" key="4">
    <source>
        <dbReference type="SAM" id="Phobius"/>
    </source>
</evidence>
<comment type="caution">
    <text evidence="6">The sequence shown here is derived from an EMBL/GenBank/DDBJ whole genome shotgun (WGS) entry which is preliminary data.</text>
</comment>
<dbReference type="Proteomes" id="UP001589838">
    <property type="component" value="Unassembled WGS sequence"/>
</dbReference>
<sequence>MNGKELVEGRKRIYRFKGGVRVLGKRNNKQFLIERNQLGGVSMRIRPLLKASILIMIAMIIVSAFNIQSVLARDSEFTRQGAGPMYWITYEHQFGHDVFMPEHRLKDNIDWISENFRPYGYDMISTDGWIEGAMLLNENGYVVSHNDRWMSDPIYMDGRDKPYLKPGKLFNGDFEYATTEGWDIKGNADSGVDKNGALNNFKFYFYKNAPFNGSISQTVTGLEEKTYRLSAWATLEDFSGTNQFTDEEIASYAKMRISQNGKVVKKVPIKLSSGYKKYTIDVTSTGTDMTVEIVIDSKRGNASLQLDDITFAAVDANQPLIPDGNVVVNGDFEQEETEGWTFEGDFAHGRNEDSEGDKSLWTYSGDPNKQIISQVIKDLPNGSYRVSSKAKGKNSFADKGVTIVMKISEYDKAKPEASVQKSVTSESWAEYQETVHVTSGQLKIEFIVDPTENQARDAGIDIDDVSVLYDNWHGYPHERYPNGHTWKHWADYVKSKDMKFGIYYNPLWISPEVVKNPDKYKVIGTDTPVADLVITEPQDIGDGKILEGDRFDGGQGGERALYWLNVDHPDAETFLKGYVDFFAEQGASYLRVDFLSWYESGYDKGLGQVGVGHTREQYRKALQWMDEATAENDVFLSLVMPDLNNHGEFEQQYGDMIRIDEDAFEGGWEHISGRRQEWTNNWSQWANPFQGFTGFADISGRGSMINDGDFLKLNTFKGSYAEDEKKTAISLFTMAGSPITIADQYDTIGDNDKYYQNPELIELNKRGFVGKPIFYSNQHYKNNVSRDSERWAGQLPDGTWVVSLSNRSDESKGLSMDFKKDLGIKDEAFTRNLWEHKDLGYRTMYSDMLEPHDTTVLKLIPKTTKKVYQTEVATYQGGAIFDNEQMGYDGFGYLTGLDEKGSKVTIAIEAPEAGKFPLAIKYGNGKEEASTLSLSVEDKNMNVTHEPTTVSFPSTNDKWGTVEELVQLNKGLNLLTLEFTDQDTGSVILDSIQIEHGTGQLINGDFEMGNETGWTVDTFGTTVWHGVDKNDAYQGYKHYLYSPDEGGKVSSKQTIVGLKDGDYTVSAMTKLMPHLDPTFTDGIAKVIVSQPGKEKVEVTIEPNLKDPDGPKKEKWNADEFEYKKISTDTINVTEGQLTLEFYMEAPIADTSLQIDNVKLESANSEVTEDVEVKLYNKEFEQGFTGWSRSNMVNQSIEAVDKTSFVRMTGKEAYSSDLWQFGYAPIDGNYQFTVNTRKSGTFDKATLYVTYSGGTKEVPVPASADWKEISVPNIELMAGEVVKVGVIAEGQAEAVLDLASVKMVKTDPSEYQNVTYVESLDANTPYTVSDDGKSIVLNSASQEKVKVEFVQEDTAKVWMEPTGTFKKKASFVVNQETASVVPKVDDKGDYVLIQTEKMSIRAYKSPFKLAYYNAANSLMVTEHSEGKGLGYDGDTGVYSSMSLDPKEHFFGLGIDRDSRSFDRRGHKVVMNNAMKGGYGGNTSDISGTFFTSTKGYGLYFDNTYENVTFDMGATDSETYSFSSPNGEMLYYFMAGETENTLTDIMKRFADLTGTAPMPPQWALGYIQSKYGYRSWEEVNEIVDTFRQKQIPLDGMILDVYWAEENHYFDMTWSQAFANPKENMEELTKKGIKTVPIVDPYIQVTANNFKEGDLNGYFVKDASGNTVIYDAWYGKAGLVDFTNPKAVDWFNAQVKSLHDAGVKGYWIDLNEPEIATDSLRHQFFKGSAAEIRNVYALNEAKAFYNGHRNYSDDRLWSLSRSGFSGIQEYGATIWSGDVDASWESFRHNMQLGLSSSMSGMPYFTTDIGGFNGKPTAELYTRWMQAGSFMPIFRAHNCECDDPSNTREPWVFGQEAESIVKQSIEQRYRLLPYIYSGAKQTTDGNVSLMRPLVMDYPADPNVYGIEDQWMFGPNMLVAPMSLEGMSKRSIYLPEGTWYDWRTQEAFAGGQTIEYDADLSTIPVFVKEGAIIPQREVQNYTNEKPASTMTVKVYPKQNGEASSFTLYEDDGQTYNYESGQSADTEITTVSNAGNITLEIAAMKGKFDGQIENRTWSAEIKVNAGDENEVKFVERNGKKLTLVDSKEAVEAGNDVWYFDRETNLLFVKTAKVSTSEAQVITTTSKKGNLKVDSKSKDKVKIRTTVRK</sequence>
<evidence type="ECO:0000313" key="6">
    <source>
        <dbReference type="EMBL" id="MFC0469017.1"/>
    </source>
</evidence>
<evidence type="ECO:0000256" key="2">
    <source>
        <dbReference type="ARBA" id="ARBA00022801"/>
    </source>
</evidence>
<dbReference type="Gene3D" id="2.60.40.1180">
    <property type="entry name" value="Golgi alpha-mannosidase II"/>
    <property type="match status" value="3"/>
</dbReference>
<dbReference type="Pfam" id="PF02018">
    <property type="entry name" value="CBM_4_9"/>
    <property type="match status" value="1"/>
</dbReference>
<dbReference type="InterPro" id="IPR051816">
    <property type="entry name" value="Glycosyl_Hydrolase_31"/>
</dbReference>
<dbReference type="InterPro" id="IPR011013">
    <property type="entry name" value="Gal_mutarotase_sf_dom"/>
</dbReference>
<evidence type="ECO:0000259" key="5">
    <source>
        <dbReference type="PROSITE" id="PS51175"/>
    </source>
</evidence>
<keyword evidence="4" id="KW-1133">Transmembrane helix</keyword>
<dbReference type="SUPFAM" id="SSF74650">
    <property type="entry name" value="Galactose mutarotase-like"/>
    <property type="match status" value="1"/>
</dbReference>
<reference evidence="6 7" key="1">
    <citation type="submission" date="2024-09" db="EMBL/GenBank/DDBJ databases">
        <authorList>
            <person name="Sun Q."/>
            <person name="Mori K."/>
        </authorList>
    </citation>
    <scope>NUCLEOTIDE SEQUENCE [LARGE SCALE GENOMIC DNA]</scope>
    <source>
        <strain evidence="6 7">NCAIM B.02610</strain>
    </source>
</reference>
<evidence type="ECO:0000256" key="1">
    <source>
        <dbReference type="ARBA" id="ARBA00007806"/>
    </source>
</evidence>
<name>A0ABV6K6S7_9BACI</name>
<dbReference type="SUPFAM" id="SSF51011">
    <property type="entry name" value="Glycosyl hydrolase domain"/>
    <property type="match status" value="2"/>
</dbReference>
<dbReference type="InterPro" id="IPR013785">
    <property type="entry name" value="Aldolase_TIM"/>
</dbReference>
<dbReference type="InterPro" id="IPR008979">
    <property type="entry name" value="Galactose-bd-like_sf"/>
</dbReference>